<reference evidence="4 5" key="1">
    <citation type="submission" date="2018-08" db="EMBL/GenBank/DDBJ databases">
        <title>Draft genome sequences of two Aspergillus turcosus clinical strains isolated from bronchoalveolar lavage fluid: one azole-susceptible and the other azole-resistant.</title>
        <authorList>
            <person name="Parent-Michaud M."/>
            <person name="Dufresne P.J."/>
            <person name="Fournier E."/>
            <person name="Martineau C."/>
            <person name="Moreira S."/>
            <person name="Perkins V."/>
            <person name="De Repentigny L."/>
            <person name="Dufresne S.F."/>
        </authorList>
    </citation>
    <scope>NUCLEOTIDE SEQUENCE [LARGE SCALE GENOMIC DNA]</scope>
    <source>
        <strain evidence="4">HMR AF 1038</strain>
    </source>
</reference>
<dbReference type="PANTHER" id="PTHR11820">
    <property type="entry name" value="ACYLPYRUVASE"/>
    <property type="match status" value="1"/>
</dbReference>
<dbReference type="GO" id="GO:0006107">
    <property type="term" value="P:oxaloacetate metabolic process"/>
    <property type="evidence" value="ECO:0007669"/>
    <property type="project" value="UniProtKB-ARBA"/>
</dbReference>
<proteinExistence type="inferred from homology"/>
<dbReference type="Gene3D" id="3.90.850.10">
    <property type="entry name" value="Fumarylacetoacetase-like, C-terminal domain"/>
    <property type="match status" value="1"/>
</dbReference>
<dbReference type="PANTHER" id="PTHR11820:SF112">
    <property type="entry name" value="FUMARYLACETOACETATE HYDROLASE FAMILY PROTEIN (AFU_ORTHOLOGUE AFUA_1G02370)-RELATED"/>
    <property type="match status" value="1"/>
</dbReference>
<organism evidence="4 5">
    <name type="scientific">Aspergillus turcosus</name>
    <dbReference type="NCBI Taxonomy" id="1245748"/>
    <lineage>
        <taxon>Eukaryota</taxon>
        <taxon>Fungi</taxon>
        <taxon>Dikarya</taxon>
        <taxon>Ascomycota</taxon>
        <taxon>Pezizomycotina</taxon>
        <taxon>Eurotiomycetes</taxon>
        <taxon>Eurotiomycetidae</taxon>
        <taxon>Eurotiales</taxon>
        <taxon>Aspergillaceae</taxon>
        <taxon>Aspergillus</taxon>
        <taxon>Aspergillus subgen. Fumigati</taxon>
    </lineage>
</organism>
<dbReference type="AlphaFoldDB" id="A0A229YFB9"/>
<feature type="domain" description="Fumarylacetoacetase-like C-terminal" evidence="3">
    <location>
        <begin position="78"/>
        <end position="284"/>
    </location>
</feature>
<keyword evidence="2" id="KW-0479">Metal-binding</keyword>
<name>A0A229YFB9_9EURO</name>
<dbReference type="OrthoDB" id="411064at2759"/>
<evidence type="ECO:0000256" key="2">
    <source>
        <dbReference type="ARBA" id="ARBA00022723"/>
    </source>
</evidence>
<comment type="similarity">
    <text evidence="1">Belongs to the FAH family.</text>
</comment>
<dbReference type="Proteomes" id="UP000215289">
    <property type="component" value="Unassembled WGS sequence"/>
</dbReference>
<comment type="caution">
    <text evidence="4">The sequence shown here is derived from an EMBL/GenBank/DDBJ whole genome shotgun (WGS) entry which is preliminary data.</text>
</comment>
<dbReference type="GO" id="GO:0050163">
    <property type="term" value="F:oxaloacetate tautomerase activity"/>
    <property type="evidence" value="ECO:0007669"/>
    <property type="project" value="UniProtKB-ARBA"/>
</dbReference>
<accession>A0A229YFB9</accession>
<dbReference type="InterPro" id="IPR011234">
    <property type="entry name" value="Fumarylacetoacetase-like_C"/>
</dbReference>
<dbReference type="Pfam" id="PF01557">
    <property type="entry name" value="FAA_hydrolase"/>
    <property type="match status" value="1"/>
</dbReference>
<evidence type="ECO:0000256" key="1">
    <source>
        <dbReference type="ARBA" id="ARBA00010211"/>
    </source>
</evidence>
<dbReference type="EMBL" id="NIDN02000175">
    <property type="protein sequence ID" value="RLL94968.1"/>
    <property type="molecule type" value="Genomic_DNA"/>
</dbReference>
<dbReference type="FunFam" id="3.90.850.10:FF:000002">
    <property type="entry name" value="2-hydroxyhepta-2,4-diene-1,7-dioate isomerase"/>
    <property type="match status" value="1"/>
</dbReference>
<sequence length="287" mass="31406">MAPAWTHLVRFIAEEDGQVHLGQVDSTQFPDVGVAMLNGEKVTVKEIKGSVFDGVVQNRVLNVSQILAPISMEDVPIIRCMGLNYRDHALEANMPIPDVPVLFIKPRTALNGPHPAKINVPKIAQDGTSDYEAELTIILSKTGKDISEEDAMDYVLGYTSSNDISARAQQWKNSQWSFAKGFDFSCPIGPILVSPSAIKNPHQLAIKAIHNGNVVQDSNTREMIFTIPQIISFLSQGTTLEKGTIIMTGTGPGIGAMRDPKVVLNHGDDIRVEIERIGTLVNTVYYE</sequence>
<dbReference type="GO" id="GO:0046872">
    <property type="term" value="F:metal ion binding"/>
    <property type="evidence" value="ECO:0007669"/>
    <property type="project" value="UniProtKB-KW"/>
</dbReference>
<dbReference type="STRING" id="1245748.A0A229YFB9"/>
<dbReference type="SUPFAM" id="SSF56529">
    <property type="entry name" value="FAH"/>
    <property type="match status" value="1"/>
</dbReference>
<protein>
    <recommendedName>
        <fullName evidence="3">Fumarylacetoacetase-like C-terminal domain-containing protein</fullName>
    </recommendedName>
</protein>
<evidence type="ECO:0000259" key="3">
    <source>
        <dbReference type="Pfam" id="PF01557"/>
    </source>
</evidence>
<gene>
    <name evidence="4" type="ORF">CFD26_102613</name>
</gene>
<dbReference type="InterPro" id="IPR036663">
    <property type="entry name" value="Fumarylacetoacetase_C_sf"/>
</dbReference>
<evidence type="ECO:0000313" key="5">
    <source>
        <dbReference type="Proteomes" id="UP000215289"/>
    </source>
</evidence>
<evidence type="ECO:0000313" key="4">
    <source>
        <dbReference type="EMBL" id="RLL94968.1"/>
    </source>
</evidence>
<keyword evidence="5" id="KW-1185">Reference proteome</keyword>